<proteinExistence type="predicted"/>
<reference evidence="1 2" key="1">
    <citation type="submission" date="2019-09" db="EMBL/GenBank/DDBJ databases">
        <title>Draft genome sequencing and comparative genomics of hatchery-associated Vibrios.</title>
        <authorList>
            <person name="Kehlet-Delgado H."/>
            <person name="Mueller R.S."/>
        </authorList>
    </citation>
    <scope>NUCLEOTIDE SEQUENCE [LARGE SCALE GENOMIC DNA]</scope>
    <source>
        <strain evidence="1 2">081416A</strain>
    </source>
</reference>
<protein>
    <submittedName>
        <fullName evidence="1">Uncharacterized protein</fullName>
    </submittedName>
</protein>
<name>A0A7Y4F0R0_VIBAL</name>
<dbReference type="AlphaFoldDB" id="A0A7Y4F0R0"/>
<accession>A0A7Y4F0R0</accession>
<dbReference type="EMBL" id="VTYF01000015">
    <property type="protein sequence ID" value="NOI11155.1"/>
    <property type="molecule type" value="Genomic_DNA"/>
</dbReference>
<gene>
    <name evidence="1" type="ORF">F0254_20175</name>
</gene>
<evidence type="ECO:0000313" key="2">
    <source>
        <dbReference type="Proteomes" id="UP000532247"/>
    </source>
</evidence>
<dbReference type="Proteomes" id="UP000532247">
    <property type="component" value="Unassembled WGS sequence"/>
</dbReference>
<comment type="caution">
    <text evidence="1">The sequence shown here is derived from an EMBL/GenBank/DDBJ whole genome shotgun (WGS) entry which is preliminary data.</text>
</comment>
<evidence type="ECO:0000313" key="1">
    <source>
        <dbReference type="EMBL" id="NOI11155.1"/>
    </source>
</evidence>
<sequence>MSVSKLEASQRIETLKSCPKPSGWHFGAKLHKFAPVIINLRDCEGASFADIAFFLKTHFRHNVSRQRLSHYYRRISKLIDQHWSSSTCTFDLPNYREALVRIQSLRTSTYWRLRSPLYAITGYLRTLVEIYGYSYQDVSTTLREEEGMNYSRQAIFAFLKRQPKPSMSKGWGEIGII</sequence>
<organism evidence="1 2">
    <name type="scientific">Vibrio alginolyticus</name>
    <dbReference type="NCBI Taxonomy" id="663"/>
    <lineage>
        <taxon>Bacteria</taxon>
        <taxon>Pseudomonadati</taxon>
        <taxon>Pseudomonadota</taxon>
        <taxon>Gammaproteobacteria</taxon>
        <taxon>Vibrionales</taxon>
        <taxon>Vibrionaceae</taxon>
        <taxon>Vibrio</taxon>
    </lineage>
</organism>